<dbReference type="Pfam" id="PF11412">
    <property type="entry name" value="DsbD_N"/>
    <property type="match status" value="1"/>
</dbReference>
<evidence type="ECO:0000313" key="20">
    <source>
        <dbReference type="EMBL" id="MCO5978587.1"/>
    </source>
</evidence>
<dbReference type="InterPro" id="IPR017937">
    <property type="entry name" value="Thioredoxin_CS"/>
</dbReference>
<feature type="transmembrane region" description="Helical" evidence="18">
    <location>
        <begin position="409"/>
        <end position="429"/>
    </location>
</feature>
<dbReference type="EMBL" id="JAMXMC010000011">
    <property type="protein sequence ID" value="MCO5978587.1"/>
    <property type="molecule type" value="Genomic_DNA"/>
</dbReference>
<evidence type="ECO:0000256" key="4">
    <source>
        <dbReference type="ARBA" id="ARBA00022475"/>
    </source>
</evidence>
<evidence type="ECO:0000256" key="13">
    <source>
        <dbReference type="ARBA" id="ARBA00023136"/>
    </source>
</evidence>
<organism evidence="20 21">
    <name type="scientific">Ideonella oryzae</name>
    <dbReference type="NCBI Taxonomy" id="2937441"/>
    <lineage>
        <taxon>Bacteria</taxon>
        <taxon>Pseudomonadati</taxon>
        <taxon>Pseudomonadota</taxon>
        <taxon>Betaproteobacteria</taxon>
        <taxon>Burkholderiales</taxon>
        <taxon>Sphaerotilaceae</taxon>
        <taxon>Ideonella</taxon>
    </lineage>
</organism>
<evidence type="ECO:0000256" key="11">
    <source>
        <dbReference type="ARBA" id="ARBA00023002"/>
    </source>
</evidence>
<dbReference type="InterPro" id="IPR003834">
    <property type="entry name" value="Cyt_c_assmbl_TM_dom"/>
</dbReference>
<feature type="transmembrane region" description="Helical" evidence="18">
    <location>
        <begin position="252"/>
        <end position="276"/>
    </location>
</feature>
<keyword evidence="13 18" id="KW-0472">Membrane</keyword>
<dbReference type="Pfam" id="PF13899">
    <property type="entry name" value="Thioredoxin_7"/>
    <property type="match status" value="1"/>
</dbReference>
<keyword evidence="7 18" id="KW-0732">Signal</keyword>
<dbReference type="PANTHER" id="PTHR32234:SF0">
    <property type="entry name" value="THIOL:DISULFIDE INTERCHANGE PROTEIN DSBD"/>
    <property type="match status" value="1"/>
</dbReference>
<evidence type="ECO:0000256" key="3">
    <source>
        <dbReference type="ARBA" id="ARBA00022448"/>
    </source>
</evidence>
<dbReference type="Proteomes" id="UP001204851">
    <property type="component" value="Unassembled WGS sequence"/>
</dbReference>
<evidence type="ECO:0000256" key="5">
    <source>
        <dbReference type="ARBA" id="ARBA00022519"/>
    </source>
</evidence>
<feature type="transmembrane region" description="Helical" evidence="18">
    <location>
        <begin position="288"/>
        <end position="310"/>
    </location>
</feature>
<evidence type="ECO:0000256" key="17">
    <source>
        <dbReference type="ARBA" id="ARBA00047804"/>
    </source>
</evidence>
<dbReference type="InterPro" id="IPR028250">
    <property type="entry name" value="DsbDN"/>
</dbReference>
<keyword evidence="10 18" id="KW-1133">Transmembrane helix</keyword>
<dbReference type="Gene3D" id="2.60.40.1250">
    <property type="entry name" value="Thiol:disulfide interchange protein DsbD, N-terminal domain"/>
    <property type="match status" value="1"/>
</dbReference>
<comment type="function">
    <text evidence="18">Required to facilitate the formation of correct disulfide bonds in some periplasmic proteins and for the assembly of the periplasmic c-type cytochromes. Acts by transferring electrons from cytoplasmic thioredoxin to the periplasm. This transfer involves a cascade of disulfide bond formation and reduction steps.</text>
</comment>
<dbReference type="InterPro" id="IPR013766">
    <property type="entry name" value="Thioredoxin_domain"/>
</dbReference>
<keyword evidence="15 18" id="KW-0676">Redox-active center</keyword>
<feature type="domain" description="Thioredoxin" evidence="19">
    <location>
        <begin position="504"/>
        <end position="632"/>
    </location>
</feature>
<evidence type="ECO:0000256" key="2">
    <source>
        <dbReference type="ARBA" id="ARBA00007241"/>
    </source>
</evidence>
<dbReference type="RefSeq" id="WP_252771264.1">
    <property type="nucleotide sequence ID" value="NZ_JAMXMC010000011.1"/>
</dbReference>
<keyword evidence="3 18" id="KW-0813">Transport</keyword>
<keyword evidence="4 18" id="KW-1003">Cell membrane</keyword>
<feature type="disulfide bond" description="Redox-active" evidence="18">
    <location>
        <begin position="129"/>
        <end position="135"/>
    </location>
</feature>
<reference evidence="20 21" key="1">
    <citation type="submission" date="2022-06" db="EMBL/GenBank/DDBJ databases">
        <title>Ideonella sp. NS12-5 Genome sequencing and assembly.</title>
        <authorList>
            <person name="Jung Y."/>
        </authorList>
    </citation>
    <scope>NUCLEOTIDE SEQUENCE [LARGE SCALE GENOMIC DNA]</scope>
    <source>
        <strain evidence="20 21">NS12-5</strain>
    </source>
</reference>
<feature type="transmembrane region" description="Helical" evidence="18">
    <location>
        <begin position="367"/>
        <end position="388"/>
    </location>
</feature>
<comment type="caution">
    <text evidence="20">The sequence shown here is derived from an EMBL/GenBank/DDBJ whole genome shotgun (WGS) entry which is preliminary data.</text>
</comment>
<dbReference type="SUPFAM" id="SSF52833">
    <property type="entry name" value="Thioredoxin-like"/>
    <property type="match status" value="1"/>
</dbReference>
<evidence type="ECO:0000256" key="12">
    <source>
        <dbReference type="ARBA" id="ARBA00023027"/>
    </source>
</evidence>
<gene>
    <name evidence="18 20" type="primary">dsbD</name>
    <name evidence="20" type="ORF">M0L44_17970</name>
</gene>
<keyword evidence="21" id="KW-1185">Reference proteome</keyword>
<feature type="chain" id="PRO_5044938881" description="Thiol:disulfide interchange protein DsbD" evidence="18">
    <location>
        <begin position="30"/>
        <end position="634"/>
    </location>
</feature>
<evidence type="ECO:0000256" key="18">
    <source>
        <dbReference type="HAMAP-Rule" id="MF_00399"/>
    </source>
</evidence>
<evidence type="ECO:0000256" key="10">
    <source>
        <dbReference type="ARBA" id="ARBA00022989"/>
    </source>
</evidence>
<keyword evidence="8 18" id="KW-0201">Cytochrome c-type biogenesis</keyword>
<evidence type="ECO:0000259" key="19">
    <source>
        <dbReference type="PROSITE" id="PS51352"/>
    </source>
</evidence>
<dbReference type="InterPro" id="IPR036249">
    <property type="entry name" value="Thioredoxin-like_sf"/>
</dbReference>
<feature type="transmembrane region" description="Helical" evidence="18">
    <location>
        <begin position="335"/>
        <end position="361"/>
    </location>
</feature>
<feature type="disulfide bond" description="Redox-active" evidence="18">
    <location>
        <begin position="547"/>
        <end position="550"/>
    </location>
</feature>
<comment type="catalytic activity">
    <reaction evidence="16 18">
        <text>[protein]-dithiol + NAD(+) = [protein]-disulfide + NADH + H(+)</text>
        <dbReference type="Rhea" id="RHEA:18749"/>
        <dbReference type="Rhea" id="RHEA-COMP:10593"/>
        <dbReference type="Rhea" id="RHEA-COMP:10594"/>
        <dbReference type="ChEBI" id="CHEBI:15378"/>
        <dbReference type="ChEBI" id="CHEBI:29950"/>
        <dbReference type="ChEBI" id="CHEBI:50058"/>
        <dbReference type="ChEBI" id="CHEBI:57540"/>
        <dbReference type="ChEBI" id="CHEBI:57945"/>
        <dbReference type="EC" id="1.8.1.8"/>
    </reaction>
</comment>
<comment type="similarity">
    <text evidence="2 18">Belongs to the thioredoxin family. DsbD subfamily.</text>
</comment>
<evidence type="ECO:0000313" key="21">
    <source>
        <dbReference type="Proteomes" id="UP001204851"/>
    </source>
</evidence>
<sequence precursor="true">MTLFSSLLRRTLALLAAATLGLALAPARADDFLDPAQAFPLQVQVTDGGRALTLHWAVTPGYHLYRERLQVRAADPAVTLGPLALPPGQRQYDANLQKEVEIYAQPIDATLPVQAGAGRWRIEVDSQGCADAGLCYPPQTQTLLLQADAGGLRQVSLLADGAPQDAPQAASAAAPQAQERAQGVSLAASPESGNGVERALRSGSLLSIAGVFLLAGLLLSFTPCVLPMVPILSSIIVGQAGAGQPPSRARGLALSLAYSLGMALVYTALGVAAGLLGEGLAAYLQKPAVLAAFAGLLVLLALSMFGFYELQLPQAWQSRMVGASTRLPGGRLGGVFLMGGLSALIVGPCVAAPLAGALVYIGQTRDVLLGGAALFSLAAGMSVPLLLVGLSAGSLLPRAGAWMEQVKRFFGVLLLAVALWMVSPVLPAWGVMGGWALLLICVAVGLRAFDGLAPQARWPQHLGKGLGMVLALVGAAQLVGALSGGRDALQPLAHLVALRDAAAAPGNTAAPQAEAPRFEKVADLAALEQAVARSDRPVLLDVSADWCTACGEMERLTFRDPAVQARMGRMTLLRADVTANSATDRALLKRFSLFGPPGIVFFDPRGGERTGARVVGYVEAAAFARHLDSLLPGT</sequence>
<evidence type="ECO:0000256" key="6">
    <source>
        <dbReference type="ARBA" id="ARBA00022692"/>
    </source>
</evidence>
<dbReference type="PROSITE" id="PS51352">
    <property type="entry name" value="THIOREDOXIN_2"/>
    <property type="match status" value="1"/>
</dbReference>
<dbReference type="NCBIfam" id="NF001419">
    <property type="entry name" value="PRK00293.1"/>
    <property type="match status" value="1"/>
</dbReference>
<comment type="subcellular location">
    <subcellularLocation>
        <location evidence="1 18">Cell inner membrane</location>
        <topology evidence="1 18">Multi-pass membrane protein</topology>
    </subcellularLocation>
</comment>
<evidence type="ECO:0000256" key="9">
    <source>
        <dbReference type="ARBA" id="ARBA00022982"/>
    </source>
</evidence>
<comment type="catalytic activity">
    <reaction evidence="17 18">
        <text>[protein]-dithiol + NADP(+) = [protein]-disulfide + NADPH + H(+)</text>
        <dbReference type="Rhea" id="RHEA:18753"/>
        <dbReference type="Rhea" id="RHEA-COMP:10593"/>
        <dbReference type="Rhea" id="RHEA-COMP:10594"/>
        <dbReference type="ChEBI" id="CHEBI:15378"/>
        <dbReference type="ChEBI" id="CHEBI:29950"/>
        <dbReference type="ChEBI" id="CHEBI:50058"/>
        <dbReference type="ChEBI" id="CHEBI:57783"/>
        <dbReference type="ChEBI" id="CHEBI:58349"/>
        <dbReference type="EC" id="1.8.1.8"/>
    </reaction>
</comment>
<accession>A0ABT1BQS8</accession>
<dbReference type="Pfam" id="PF02683">
    <property type="entry name" value="DsbD_TM"/>
    <property type="match status" value="1"/>
</dbReference>
<keyword evidence="11 18" id="KW-0560">Oxidoreductase</keyword>
<keyword evidence="6 18" id="KW-0812">Transmembrane</keyword>
<keyword evidence="12 18" id="KW-0520">NAD</keyword>
<dbReference type="HAMAP" id="MF_00399">
    <property type="entry name" value="DbsD"/>
    <property type="match status" value="1"/>
</dbReference>
<comment type="caution">
    <text evidence="18">Lacks conserved residue(s) required for the propagation of feature annotation.</text>
</comment>
<dbReference type="PROSITE" id="PS00194">
    <property type="entry name" value="THIOREDOXIN_1"/>
    <property type="match status" value="1"/>
</dbReference>
<dbReference type="CDD" id="cd02953">
    <property type="entry name" value="DsbDgamma"/>
    <property type="match status" value="1"/>
</dbReference>
<keyword evidence="14 18" id="KW-1015">Disulfide bond</keyword>
<dbReference type="PANTHER" id="PTHR32234">
    <property type="entry name" value="THIOL:DISULFIDE INTERCHANGE PROTEIN DSBD"/>
    <property type="match status" value="1"/>
</dbReference>
<evidence type="ECO:0000256" key="8">
    <source>
        <dbReference type="ARBA" id="ARBA00022748"/>
    </source>
</evidence>
<dbReference type="Gene3D" id="3.40.30.10">
    <property type="entry name" value="Glutaredoxin"/>
    <property type="match status" value="1"/>
</dbReference>
<evidence type="ECO:0000256" key="14">
    <source>
        <dbReference type="ARBA" id="ARBA00023157"/>
    </source>
</evidence>
<feature type="transmembrane region" description="Helical" evidence="18">
    <location>
        <begin position="205"/>
        <end position="232"/>
    </location>
</feature>
<name>A0ABT1BQS8_9BURK</name>
<keyword evidence="9 18" id="KW-0249">Electron transport</keyword>
<proteinExistence type="inferred from homology"/>
<dbReference type="EC" id="1.8.1.8" evidence="18"/>
<evidence type="ECO:0000256" key="15">
    <source>
        <dbReference type="ARBA" id="ARBA00023284"/>
    </source>
</evidence>
<dbReference type="InterPro" id="IPR036929">
    <property type="entry name" value="DsbDN_sf"/>
</dbReference>
<evidence type="ECO:0000256" key="1">
    <source>
        <dbReference type="ARBA" id="ARBA00004429"/>
    </source>
</evidence>
<protein>
    <recommendedName>
        <fullName evidence="18">Thiol:disulfide interchange protein DsbD</fullName>
        <ecNumber evidence="18">1.8.1.8</ecNumber>
    </recommendedName>
    <alternativeName>
        <fullName evidence="18">Protein-disulfide reductase</fullName>
        <shortName evidence="18">Disulfide reductase</shortName>
    </alternativeName>
</protein>
<dbReference type="SUPFAM" id="SSF74863">
    <property type="entry name" value="Thiol:disulfide interchange protein DsbD, N-terminal domain (DsbD-alpha)"/>
    <property type="match status" value="1"/>
</dbReference>
<evidence type="ECO:0000256" key="7">
    <source>
        <dbReference type="ARBA" id="ARBA00022729"/>
    </source>
</evidence>
<evidence type="ECO:0000256" key="16">
    <source>
        <dbReference type="ARBA" id="ARBA00047388"/>
    </source>
</evidence>
<dbReference type="GO" id="GO:0047134">
    <property type="term" value="F:protein-disulfide reductase [NAD(P)H] activity"/>
    <property type="evidence" value="ECO:0007669"/>
    <property type="project" value="UniProtKB-EC"/>
</dbReference>
<keyword evidence="5 18" id="KW-0997">Cell inner membrane</keyword>
<dbReference type="InterPro" id="IPR035671">
    <property type="entry name" value="DsbD_gamma"/>
</dbReference>
<feature type="signal peptide" evidence="18">
    <location>
        <begin position="1"/>
        <end position="29"/>
    </location>
</feature>
<dbReference type="InterPro" id="IPR022910">
    <property type="entry name" value="Thiol_diS_interchange_DbsD"/>
</dbReference>